<comment type="caution">
    <text evidence="13">The sequence shown here is derived from an EMBL/GenBank/DDBJ whole genome shotgun (WGS) entry which is preliminary data.</text>
</comment>
<dbReference type="GO" id="GO:0005737">
    <property type="term" value="C:cytoplasm"/>
    <property type="evidence" value="ECO:0007669"/>
    <property type="project" value="InterPro"/>
</dbReference>
<dbReference type="RefSeq" id="WP_098062432.1">
    <property type="nucleotide sequence ID" value="NZ_PDEP01000008.1"/>
</dbReference>
<keyword evidence="5" id="KW-0663">Pyridoxal phosphate</keyword>
<comment type="similarity">
    <text evidence="3">Belongs to the cysteine synthase/cystathionine beta-synthase family.</text>
</comment>
<evidence type="ECO:0000256" key="9">
    <source>
        <dbReference type="ARBA" id="ARBA00047490"/>
    </source>
</evidence>
<evidence type="ECO:0000313" key="13">
    <source>
        <dbReference type="EMBL" id="PEN06539.1"/>
    </source>
</evidence>
<dbReference type="Pfam" id="PF00291">
    <property type="entry name" value="PALP"/>
    <property type="match status" value="1"/>
</dbReference>
<dbReference type="InterPro" id="IPR050214">
    <property type="entry name" value="Cys_Synth/Cystath_Beta-Synth"/>
</dbReference>
<dbReference type="PROSITE" id="PS00901">
    <property type="entry name" value="CYS_SYNTHASE"/>
    <property type="match status" value="1"/>
</dbReference>
<dbReference type="GO" id="GO:0004122">
    <property type="term" value="F:cystathionine beta-synthase activity"/>
    <property type="evidence" value="ECO:0007669"/>
    <property type="project" value="UniProtKB-UniRule"/>
</dbReference>
<dbReference type="PANTHER" id="PTHR10314">
    <property type="entry name" value="CYSTATHIONINE BETA-SYNTHASE"/>
    <property type="match status" value="1"/>
</dbReference>
<dbReference type="CDD" id="cd01561">
    <property type="entry name" value="CBS_like"/>
    <property type="match status" value="1"/>
</dbReference>
<gene>
    <name evidence="13" type="ORF">CRI93_09675</name>
</gene>
<dbReference type="InterPro" id="IPR046342">
    <property type="entry name" value="CBS_dom_sf"/>
</dbReference>
<dbReference type="Gene3D" id="3.10.580.10">
    <property type="entry name" value="CBS-domain"/>
    <property type="match status" value="1"/>
</dbReference>
<dbReference type="UniPathway" id="UPA00136">
    <property type="reaction ID" value="UER00201"/>
</dbReference>
<dbReference type="NCBIfam" id="TIGR01137">
    <property type="entry name" value="cysta_beta"/>
    <property type="match status" value="1"/>
</dbReference>
<dbReference type="Pfam" id="PF00571">
    <property type="entry name" value="CBS"/>
    <property type="match status" value="1"/>
</dbReference>
<dbReference type="CDD" id="cd04608">
    <property type="entry name" value="CBS_pair_CBS"/>
    <property type="match status" value="1"/>
</dbReference>
<dbReference type="InterPro" id="IPR000644">
    <property type="entry name" value="CBS_dom"/>
</dbReference>
<evidence type="ECO:0000313" key="14">
    <source>
        <dbReference type="Proteomes" id="UP000221024"/>
    </source>
</evidence>
<evidence type="ECO:0000256" key="4">
    <source>
        <dbReference type="ARBA" id="ARBA00012041"/>
    </source>
</evidence>
<evidence type="ECO:0000256" key="1">
    <source>
        <dbReference type="ARBA" id="ARBA00001933"/>
    </source>
</evidence>
<accession>A0A2H3NL16</accession>
<dbReference type="EMBL" id="PDEP01000008">
    <property type="protein sequence ID" value="PEN06539.1"/>
    <property type="molecule type" value="Genomic_DNA"/>
</dbReference>
<dbReference type="GO" id="GO:0016765">
    <property type="term" value="F:transferase activity, transferring alkyl or aryl (other than methyl) groups"/>
    <property type="evidence" value="ECO:0007669"/>
    <property type="project" value="UniProtKB-ARBA"/>
</dbReference>
<dbReference type="InterPro" id="IPR005857">
    <property type="entry name" value="Cysta_beta_synth"/>
</dbReference>
<dbReference type="FunFam" id="3.40.50.1100:FF:000003">
    <property type="entry name" value="Cystathionine beta-synthase"/>
    <property type="match status" value="1"/>
</dbReference>
<evidence type="ECO:0000256" key="8">
    <source>
        <dbReference type="ARBA" id="ARBA00026192"/>
    </source>
</evidence>
<comment type="cofactor">
    <cofactor evidence="1">
        <name>pyridoxal 5'-phosphate</name>
        <dbReference type="ChEBI" id="CHEBI:597326"/>
    </cofactor>
</comment>
<feature type="domain" description="CBS" evidence="12">
    <location>
        <begin position="343"/>
        <end position="402"/>
    </location>
</feature>
<dbReference type="Gene3D" id="3.40.50.1100">
    <property type="match status" value="2"/>
</dbReference>
<dbReference type="OrthoDB" id="9808024at2"/>
<evidence type="ECO:0000256" key="11">
    <source>
        <dbReference type="PROSITE-ProRule" id="PRU00703"/>
    </source>
</evidence>
<dbReference type="GO" id="GO:0006535">
    <property type="term" value="P:cysteine biosynthetic process from serine"/>
    <property type="evidence" value="ECO:0007669"/>
    <property type="project" value="InterPro"/>
</dbReference>
<proteinExistence type="inferred from homology"/>
<keyword evidence="6 11" id="KW-0129">CBS domain</keyword>
<organism evidence="13 14">
    <name type="scientific">Longimonas halophila</name>
    <dbReference type="NCBI Taxonomy" id="1469170"/>
    <lineage>
        <taxon>Bacteria</taxon>
        <taxon>Pseudomonadati</taxon>
        <taxon>Rhodothermota</taxon>
        <taxon>Rhodothermia</taxon>
        <taxon>Rhodothermales</taxon>
        <taxon>Salisaetaceae</taxon>
        <taxon>Longimonas</taxon>
    </lineage>
</organism>
<dbReference type="SUPFAM" id="SSF54631">
    <property type="entry name" value="CBS-domain pair"/>
    <property type="match status" value="1"/>
</dbReference>
<dbReference type="InterPro" id="IPR001216">
    <property type="entry name" value="P-phosphate_BS"/>
</dbReference>
<evidence type="ECO:0000256" key="6">
    <source>
        <dbReference type="ARBA" id="ARBA00023122"/>
    </source>
</evidence>
<protein>
    <recommendedName>
        <fullName evidence="8 10">Cystathionine beta-synthase</fullName>
        <ecNumber evidence="4 10">4.2.1.22</ecNumber>
    </recommendedName>
</protein>
<dbReference type="InterPro" id="IPR046353">
    <property type="entry name" value="CBS_C"/>
</dbReference>
<evidence type="ECO:0000256" key="5">
    <source>
        <dbReference type="ARBA" id="ARBA00022898"/>
    </source>
</evidence>
<sequence>MWHDSVLGTVGNTPLVRINKLADAVPCTVLGKVEFFNPGGSVKDRIGISLIEDAEEKGLIEPGGTIIEGTSGNTGAGLAITAIAKGYRCIFTTTDKQSQEKVDVLRALGAEVLVCPTNVEPDDPRSYYSTARRLAEEIPNSVYLNQYDNPSNVAAHVETTGPELWEQTEGRITHFIAGAGTGGTISGTGRYLKEQNEEITVVGVDPHGSVFHKYFHEGVFDHDEIYPYVTEGVGEDILPENMDFDVVDDFVQVDDKTTMQMTRRLAREEGLFIGQSCGMAMAGALQWLHDHEATLDEDDVVVVLLPDSGFRYLSKTYNDEWMRSHGFSESRTNVTVEHVLKRRSTDAPVIAASPNDTLGSIIERMTDKGISQMPVIDAENEVVGSITETQILNALIASPEARNESVKTVMGDPLPVVPPSLHLEHLSSYLESGAGAVLVEHDAADGTYAVITKSDLIGALAQSNGNGTP</sequence>
<evidence type="ECO:0000256" key="10">
    <source>
        <dbReference type="NCBIfam" id="TIGR01137"/>
    </source>
</evidence>
<comment type="catalytic activity">
    <reaction evidence="9">
        <text>L-homocysteine + L-serine = L,L-cystathionine + H2O</text>
        <dbReference type="Rhea" id="RHEA:10112"/>
        <dbReference type="ChEBI" id="CHEBI:15377"/>
        <dbReference type="ChEBI" id="CHEBI:33384"/>
        <dbReference type="ChEBI" id="CHEBI:58161"/>
        <dbReference type="ChEBI" id="CHEBI:58199"/>
        <dbReference type="EC" id="4.2.1.22"/>
    </reaction>
</comment>
<dbReference type="PROSITE" id="PS51371">
    <property type="entry name" value="CBS"/>
    <property type="match status" value="1"/>
</dbReference>
<dbReference type="EC" id="4.2.1.22" evidence="4 10"/>
<keyword evidence="14" id="KW-1185">Reference proteome</keyword>
<evidence type="ECO:0000256" key="7">
    <source>
        <dbReference type="ARBA" id="ARBA00023239"/>
    </source>
</evidence>
<dbReference type="Proteomes" id="UP000221024">
    <property type="component" value="Unassembled WGS sequence"/>
</dbReference>
<dbReference type="SUPFAM" id="SSF53686">
    <property type="entry name" value="Tryptophan synthase beta subunit-like PLP-dependent enzymes"/>
    <property type="match status" value="1"/>
</dbReference>
<dbReference type="InterPro" id="IPR001926">
    <property type="entry name" value="TrpB-like_PALP"/>
</dbReference>
<dbReference type="InterPro" id="IPR036052">
    <property type="entry name" value="TrpB-like_PALP_sf"/>
</dbReference>
<name>A0A2H3NL16_9BACT</name>
<comment type="pathway">
    <text evidence="2">Amino-acid biosynthesis; L-cysteine biosynthesis; L-cysteine from L-homocysteine and L-serine: step 1/2.</text>
</comment>
<dbReference type="SMART" id="SM00116">
    <property type="entry name" value="CBS"/>
    <property type="match status" value="2"/>
</dbReference>
<evidence type="ECO:0000256" key="2">
    <source>
        <dbReference type="ARBA" id="ARBA00005003"/>
    </source>
</evidence>
<reference evidence="13 14" key="1">
    <citation type="submission" date="2017-10" db="EMBL/GenBank/DDBJ databases">
        <title>Draft genome of Longimonas halophila.</title>
        <authorList>
            <person name="Goh K.M."/>
            <person name="Shamsir M.S."/>
            <person name="Lim S.W."/>
        </authorList>
    </citation>
    <scope>NUCLEOTIDE SEQUENCE [LARGE SCALE GENOMIC DNA]</scope>
    <source>
        <strain evidence="13 14">KCTC 42399</strain>
    </source>
</reference>
<evidence type="ECO:0000259" key="12">
    <source>
        <dbReference type="PROSITE" id="PS51371"/>
    </source>
</evidence>
<keyword evidence="7" id="KW-0456">Lyase</keyword>
<evidence type="ECO:0000256" key="3">
    <source>
        <dbReference type="ARBA" id="ARBA00007103"/>
    </source>
</evidence>
<dbReference type="FunFam" id="3.40.50.1100:FF:000118">
    <property type="entry name" value="Related to CYS4-cystathionine beta-synthase"/>
    <property type="match status" value="1"/>
</dbReference>
<dbReference type="GO" id="GO:0019343">
    <property type="term" value="P:cysteine biosynthetic process via cystathionine"/>
    <property type="evidence" value="ECO:0007669"/>
    <property type="project" value="InterPro"/>
</dbReference>
<dbReference type="AlphaFoldDB" id="A0A2H3NL16"/>